<accession>A0ABV8UDU5</accession>
<comment type="caution">
    <text evidence="4">The sequence shown here is derived from an EMBL/GenBank/DDBJ whole genome shotgun (WGS) entry which is preliminary data.</text>
</comment>
<evidence type="ECO:0000313" key="5">
    <source>
        <dbReference type="Proteomes" id="UP001595776"/>
    </source>
</evidence>
<dbReference type="EMBL" id="JBHSCR010000014">
    <property type="protein sequence ID" value="MFC4349079.1"/>
    <property type="molecule type" value="Genomic_DNA"/>
</dbReference>
<dbReference type="Pfam" id="PF00756">
    <property type="entry name" value="Esterase"/>
    <property type="match status" value="1"/>
</dbReference>
<gene>
    <name evidence="4" type="ORF">ACFO5Q_14590</name>
</gene>
<evidence type="ECO:0000256" key="1">
    <source>
        <dbReference type="ARBA" id="ARBA00005622"/>
    </source>
</evidence>
<dbReference type="PANTHER" id="PTHR40841:SF2">
    <property type="entry name" value="SIDEROPHORE-DEGRADING ESTERASE (EUROFUNG)"/>
    <property type="match status" value="1"/>
</dbReference>
<dbReference type="PANTHER" id="PTHR40841">
    <property type="entry name" value="SIDEROPHORE TRIACETYLFUSARININE C ESTERASE"/>
    <property type="match status" value="1"/>
</dbReference>
<name>A0ABV8UDU5_9PROT</name>
<protein>
    <submittedName>
        <fullName evidence="4">Alpha/beta hydrolase</fullName>
    </submittedName>
</protein>
<evidence type="ECO:0000313" key="4">
    <source>
        <dbReference type="EMBL" id="MFC4349079.1"/>
    </source>
</evidence>
<keyword evidence="3" id="KW-0732">Signal</keyword>
<feature type="chain" id="PRO_5046006143" evidence="3">
    <location>
        <begin position="22"/>
        <end position="387"/>
    </location>
</feature>
<keyword evidence="2 4" id="KW-0378">Hydrolase</keyword>
<dbReference type="GO" id="GO:0016787">
    <property type="term" value="F:hydrolase activity"/>
    <property type="evidence" value="ECO:0007669"/>
    <property type="project" value="UniProtKB-KW"/>
</dbReference>
<dbReference type="InterPro" id="IPR000801">
    <property type="entry name" value="Esterase-like"/>
</dbReference>
<comment type="similarity">
    <text evidence="1">Belongs to the esterase D family.</text>
</comment>
<feature type="signal peptide" evidence="3">
    <location>
        <begin position="1"/>
        <end position="21"/>
    </location>
</feature>
<dbReference type="Gene3D" id="3.40.50.1820">
    <property type="entry name" value="alpha/beta hydrolase"/>
    <property type="match status" value="1"/>
</dbReference>
<dbReference type="SUPFAM" id="SSF53474">
    <property type="entry name" value="alpha/beta-Hydrolases"/>
    <property type="match status" value="1"/>
</dbReference>
<dbReference type="RefSeq" id="WP_068143882.1">
    <property type="nucleotide sequence ID" value="NZ_JBHSCR010000014.1"/>
</dbReference>
<keyword evidence="5" id="KW-1185">Reference proteome</keyword>
<evidence type="ECO:0000256" key="3">
    <source>
        <dbReference type="SAM" id="SignalP"/>
    </source>
</evidence>
<evidence type="ECO:0000256" key="2">
    <source>
        <dbReference type="ARBA" id="ARBA00022801"/>
    </source>
</evidence>
<dbReference type="InterPro" id="IPR029058">
    <property type="entry name" value="AB_hydrolase_fold"/>
</dbReference>
<sequence>MAYRLFVLALGALLFATPAFSKNISAATGEEAIVVGTRHRISSTALDGDRFIRVHLPEGHDASSGKSYPVLYLLDGQRYFSHGIGLAKSLGDFGKVPDLIVVGIESSAVFDDRAADFVANAAAYQRFLKDELLPFMTDRYGAGDVRLLFGWQYAGRMVMNSFIADSTLFDTYVTASTWPLDRDFIGTFTGTLKAAPHSNTKLVIAIADNEGVVTLAAQAIRESLEANAGDRIKWTVKEYTDEEHVTTAYRTIALGLNEAFADYRWIRFEDVAEYQAFGGIPAVRAFYEARASKYGTAPEVDNETIHRIAMISVREGNMNTLTEVLDAFPEFLTHTSAYWLTSFGNAYLEGGMPEKALPLFEIGIKRFPDNTDIQTGLKAAHGVLDED</sequence>
<dbReference type="InterPro" id="IPR052558">
    <property type="entry name" value="Siderophore_Hydrolase_D"/>
</dbReference>
<dbReference type="Proteomes" id="UP001595776">
    <property type="component" value="Unassembled WGS sequence"/>
</dbReference>
<proteinExistence type="inferred from homology"/>
<reference evidence="5" key="1">
    <citation type="journal article" date="2019" name="Int. J. Syst. Evol. Microbiol.">
        <title>The Global Catalogue of Microorganisms (GCM) 10K type strain sequencing project: providing services to taxonomists for standard genome sequencing and annotation.</title>
        <authorList>
            <consortium name="The Broad Institute Genomics Platform"/>
            <consortium name="The Broad Institute Genome Sequencing Center for Infectious Disease"/>
            <person name="Wu L."/>
            <person name="Ma J."/>
        </authorList>
    </citation>
    <scope>NUCLEOTIDE SEQUENCE [LARGE SCALE GENOMIC DNA]</scope>
    <source>
        <strain evidence="5">CGMCC 1.15304</strain>
    </source>
</reference>
<organism evidence="4 5">
    <name type="scientific">Kordiimonas lipolytica</name>
    <dbReference type="NCBI Taxonomy" id="1662421"/>
    <lineage>
        <taxon>Bacteria</taxon>
        <taxon>Pseudomonadati</taxon>
        <taxon>Pseudomonadota</taxon>
        <taxon>Alphaproteobacteria</taxon>
        <taxon>Kordiimonadales</taxon>
        <taxon>Kordiimonadaceae</taxon>
        <taxon>Kordiimonas</taxon>
    </lineage>
</organism>